<evidence type="ECO:0000313" key="2">
    <source>
        <dbReference type="EMBL" id="GBD68068.1"/>
    </source>
</evidence>
<proteinExistence type="predicted"/>
<evidence type="ECO:0000313" key="3">
    <source>
        <dbReference type="Proteomes" id="UP000236214"/>
    </source>
</evidence>
<organism evidence="2 3">
    <name type="scientific">Tetragenococcus halophilus subsp. halophilus</name>
    <dbReference type="NCBI Taxonomy" id="1513897"/>
    <lineage>
        <taxon>Bacteria</taxon>
        <taxon>Bacillati</taxon>
        <taxon>Bacillota</taxon>
        <taxon>Bacilli</taxon>
        <taxon>Lactobacillales</taxon>
        <taxon>Enterococcaceae</taxon>
        <taxon>Tetragenococcus</taxon>
    </lineage>
</organism>
<dbReference type="EMBL" id="BDEC01000033">
    <property type="protein sequence ID" value="GBD68068.1"/>
    <property type="molecule type" value="Genomic_DNA"/>
</dbReference>
<dbReference type="GeneID" id="64054975"/>
<name>A0A2H6CSU2_TETHA</name>
<keyword evidence="3" id="KW-1185">Reference proteome</keyword>
<keyword evidence="2" id="KW-0808">Transferase</keyword>
<dbReference type="SUPFAM" id="SSF55729">
    <property type="entry name" value="Acyl-CoA N-acyltransferases (Nat)"/>
    <property type="match status" value="1"/>
</dbReference>
<dbReference type="PROSITE" id="PS51186">
    <property type="entry name" value="GNAT"/>
    <property type="match status" value="1"/>
</dbReference>
<dbReference type="RefSeq" id="WP_069029261.1">
    <property type="nucleotide sequence ID" value="NZ_BDEB01000013.1"/>
</dbReference>
<dbReference type="GO" id="GO:0016747">
    <property type="term" value="F:acyltransferase activity, transferring groups other than amino-acyl groups"/>
    <property type="evidence" value="ECO:0007669"/>
    <property type="project" value="InterPro"/>
</dbReference>
<evidence type="ECO:0000259" key="1">
    <source>
        <dbReference type="PROSITE" id="PS51186"/>
    </source>
</evidence>
<dbReference type="InterPro" id="IPR016181">
    <property type="entry name" value="Acyl_CoA_acyltransferase"/>
</dbReference>
<gene>
    <name evidence="2" type="ORF">TEHN7118_0874</name>
</gene>
<reference evidence="2 3" key="1">
    <citation type="submission" date="2016-05" db="EMBL/GenBank/DDBJ databases">
        <title>Whole genome sequencing of Tetragenococcus halophilus subsp. halophilus NISL 7118.</title>
        <authorList>
            <person name="Shiwa Y."/>
            <person name="Nishimura I."/>
            <person name="Yoshikawa H."/>
            <person name="Koyama Y."/>
            <person name="Oguma T."/>
        </authorList>
    </citation>
    <scope>NUCLEOTIDE SEQUENCE [LARGE SCALE GENOMIC DNA]</scope>
    <source>
        <strain evidence="2 3">NISL 7118</strain>
    </source>
</reference>
<dbReference type="Proteomes" id="UP000236214">
    <property type="component" value="Unassembled WGS sequence"/>
</dbReference>
<dbReference type="PANTHER" id="PTHR43233">
    <property type="entry name" value="FAMILY N-ACETYLTRANSFERASE, PUTATIVE (AFU_ORTHOLOGUE AFUA_6G03350)-RELATED"/>
    <property type="match status" value="1"/>
</dbReference>
<dbReference type="InterPro" id="IPR053144">
    <property type="entry name" value="Acetyltransferase_Butenolide"/>
</dbReference>
<comment type="caution">
    <text evidence="2">The sequence shown here is derived from an EMBL/GenBank/DDBJ whole genome shotgun (WGS) entry which is preliminary data.</text>
</comment>
<dbReference type="InterPro" id="IPR000182">
    <property type="entry name" value="GNAT_dom"/>
</dbReference>
<dbReference type="CDD" id="cd04301">
    <property type="entry name" value="NAT_SF"/>
    <property type="match status" value="1"/>
</dbReference>
<protein>
    <submittedName>
        <fullName evidence="2">Putative acetyltransferase</fullName>
    </submittedName>
</protein>
<dbReference type="Pfam" id="PF00583">
    <property type="entry name" value="Acetyltransf_1"/>
    <property type="match status" value="1"/>
</dbReference>
<sequence>MERNYQIRHEIPKIEHFNQLRRKAGLSVKDNKAVVIGLSHTLFAVTIYDRDCLIAMGRVVGDGGTVFHVVDIAVNPSYQRKGLGKKVMTEIMGYLDTHTFKGSYVSLIADSPANKLYQQFGFCYTAPGSVGMYRIY</sequence>
<accession>A0A2H6CSU2</accession>
<feature type="domain" description="N-acetyltransferase" evidence="1">
    <location>
        <begin position="5"/>
        <end position="136"/>
    </location>
</feature>
<dbReference type="PANTHER" id="PTHR43233:SF1">
    <property type="entry name" value="FAMILY N-ACETYLTRANSFERASE, PUTATIVE (AFU_ORTHOLOGUE AFUA_6G03350)-RELATED"/>
    <property type="match status" value="1"/>
</dbReference>
<dbReference type="Gene3D" id="3.40.630.30">
    <property type="match status" value="1"/>
</dbReference>
<dbReference type="AlphaFoldDB" id="A0A2H6CSU2"/>